<dbReference type="PANTHER" id="PTHR10954">
    <property type="entry name" value="RIBONUCLEASE H2 SUBUNIT A"/>
    <property type="match status" value="1"/>
</dbReference>
<name>A0ABT8T7K5_9BACT</name>
<evidence type="ECO:0000256" key="13">
    <source>
        <dbReference type="RuleBase" id="RU003515"/>
    </source>
</evidence>
<feature type="binding site" evidence="12">
    <location>
        <position position="20"/>
    </location>
    <ligand>
        <name>a divalent metal cation</name>
        <dbReference type="ChEBI" id="CHEBI:60240"/>
    </ligand>
</feature>
<dbReference type="InterPro" id="IPR024567">
    <property type="entry name" value="RNase_HII/HIII_dom"/>
</dbReference>
<evidence type="ECO:0000313" key="15">
    <source>
        <dbReference type="EMBL" id="MDO2409533.1"/>
    </source>
</evidence>
<protein>
    <recommendedName>
        <fullName evidence="13">Ribonuclease</fullName>
        <ecNumber evidence="13">3.1.26.4</ecNumber>
    </recommendedName>
</protein>
<dbReference type="PROSITE" id="PS51975">
    <property type="entry name" value="RNASE_H_2"/>
    <property type="match status" value="1"/>
</dbReference>
<dbReference type="InterPro" id="IPR036397">
    <property type="entry name" value="RNaseH_sf"/>
</dbReference>
<reference evidence="15 16" key="1">
    <citation type="submission" date="2023-06" db="EMBL/GenBank/DDBJ databases">
        <title>Campylobacter magnum sp. nov., isolated from cecal contents of domestic pigs (Sus scrofa domesticus).</title>
        <authorList>
            <person name="Papic B."/>
            <person name="Gruntar I."/>
        </authorList>
    </citation>
    <scope>NUCLEOTIDE SEQUENCE [LARGE SCALE GENOMIC DNA]</scope>
    <source>
        <strain evidence="16">34484-21</strain>
    </source>
</reference>
<sequence>MLENSLFGAEILGRICGIDEAGRGALAGELAVAGCAFGASFSEFGLLDDSKKISEKKREEIFDIITLKCDYIVVYFRNTIIDELGLSACLARALRVIKTHFKDCSFIYDGNCNYGVSGISTLVKADSKVAQVSAASIIAKVSRDRSMRAWGQKYPEFGYEIHKGYGTKAHQDALAKYGANELTRKSFKLKGNSRIP</sequence>
<accession>A0ABT8T7K5</accession>
<evidence type="ECO:0000256" key="10">
    <source>
        <dbReference type="ARBA" id="ARBA00022801"/>
    </source>
</evidence>
<dbReference type="InterPro" id="IPR012337">
    <property type="entry name" value="RNaseH-like_sf"/>
</dbReference>
<dbReference type="Proteomes" id="UP001171111">
    <property type="component" value="Unassembled WGS sequence"/>
</dbReference>
<evidence type="ECO:0000256" key="3">
    <source>
        <dbReference type="ARBA" id="ARBA00004065"/>
    </source>
</evidence>
<comment type="caution">
    <text evidence="15">The sequence shown here is derived from an EMBL/GenBank/DDBJ whole genome shotgun (WGS) entry which is preliminary data.</text>
</comment>
<evidence type="ECO:0000256" key="8">
    <source>
        <dbReference type="ARBA" id="ARBA00022723"/>
    </source>
</evidence>
<keyword evidence="10 12" id="KW-0378">Hydrolase</keyword>
<proteinExistence type="inferred from homology"/>
<keyword evidence="7 12" id="KW-0540">Nuclease</keyword>
<dbReference type="Gene3D" id="3.30.420.10">
    <property type="entry name" value="Ribonuclease H-like superfamily/Ribonuclease H"/>
    <property type="match status" value="1"/>
</dbReference>
<keyword evidence="11" id="KW-0464">Manganese</keyword>
<evidence type="ECO:0000256" key="12">
    <source>
        <dbReference type="PROSITE-ProRule" id="PRU01319"/>
    </source>
</evidence>
<dbReference type="InterPro" id="IPR022898">
    <property type="entry name" value="RNase_HII"/>
</dbReference>
<evidence type="ECO:0000256" key="5">
    <source>
        <dbReference type="ARBA" id="ARBA00007383"/>
    </source>
</evidence>
<keyword evidence="9 12" id="KW-0255">Endonuclease</keyword>
<comment type="cofactor">
    <cofactor evidence="12">
        <name>Mn(2+)</name>
        <dbReference type="ChEBI" id="CHEBI:29035"/>
    </cofactor>
    <cofactor evidence="12">
        <name>Mg(2+)</name>
        <dbReference type="ChEBI" id="CHEBI:18420"/>
    </cofactor>
    <text evidence="12">Manganese or magnesium. Binds 1 divalent metal ion per monomer in the absence of substrate. May bind a second metal ion after substrate binding.</text>
</comment>
<comment type="similarity">
    <text evidence="5 13">Belongs to the RNase HII family.</text>
</comment>
<organism evidence="15 16">
    <name type="scientific">Campylobacter magnus</name>
    <dbReference type="NCBI Taxonomy" id="3026462"/>
    <lineage>
        <taxon>Bacteria</taxon>
        <taxon>Pseudomonadati</taxon>
        <taxon>Campylobacterota</taxon>
        <taxon>Epsilonproteobacteria</taxon>
        <taxon>Campylobacterales</taxon>
        <taxon>Campylobacteraceae</taxon>
        <taxon>Campylobacter</taxon>
    </lineage>
</organism>
<evidence type="ECO:0000313" key="16">
    <source>
        <dbReference type="Proteomes" id="UP001171111"/>
    </source>
</evidence>
<dbReference type="Pfam" id="PF01351">
    <property type="entry name" value="RNase_HII"/>
    <property type="match status" value="1"/>
</dbReference>
<comment type="cofactor">
    <cofactor evidence="2">
        <name>Mg(2+)</name>
        <dbReference type="ChEBI" id="CHEBI:18420"/>
    </cofactor>
</comment>
<dbReference type="GO" id="GO:0004523">
    <property type="term" value="F:RNA-DNA hybrid ribonuclease activity"/>
    <property type="evidence" value="ECO:0007669"/>
    <property type="project" value="UniProtKB-EC"/>
</dbReference>
<gene>
    <name evidence="15" type="ORF">Q2362_05390</name>
</gene>
<evidence type="ECO:0000256" key="11">
    <source>
        <dbReference type="ARBA" id="ARBA00023211"/>
    </source>
</evidence>
<evidence type="ECO:0000256" key="9">
    <source>
        <dbReference type="ARBA" id="ARBA00022759"/>
    </source>
</evidence>
<evidence type="ECO:0000259" key="14">
    <source>
        <dbReference type="PROSITE" id="PS51975"/>
    </source>
</evidence>
<feature type="domain" description="RNase H type-2" evidence="14">
    <location>
        <begin position="13"/>
        <end position="196"/>
    </location>
</feature>
<dbReference type="NCBIfam" id="NF000595">
    <property type="entry name" value="PRK00015.1-3"/>
    <property type="match status" value="1"/>
</dbReference>
<dbReference type="CDD" id="cd07182">
    <property type="entry name" value="RNase_HII_bacteria_HII_like"/>
    <property type="match status" value="1"/>
</dbReference>
<dbReference type="InterPro" id="IPR001352">
    <property type="entry name" value="RNase_HII/HIII"/>
</dbReference>
<evidence type="ECO:0000256" key="4">
    <source>
        <dbReference type="ARBA" id="ARBA00004496"/>
    </source>
</evidence>
<comment type="catalytic activity">
    <reaction evidence="1 12 13">
        <text>Endonucleolytic cleavage to 5'-phosphomonoester.</text>
        <dbReference type="EC" id="3.1.26.4"/>
    </reaction>
</comment>
<comment type="subcellular location">
    <subcellularLocation>
        <location evidence="4">Cytoplasm</location>
    </subcellularLocation>
</comment>
<keyword evidence="8 12" id="KW-0479">Metal-binding</keyword>
<feature type="binding site" evidence="12">
    <location>
        <position position="109"/>
    </location>
    <ligand>
        <name>a divalent metal cation</name>
        <dbReference type="ChEBI" id="CHEBI:60240"/>
    </ligand>
</feature>
<evidence type="ECO:0000256" key="1">
    <source>
        <dbReference type="ARBA" id="ARBA00000077"/>
    </source>
</evidence>
<dbReference type="PANTHER" id="PTHR10954:SF18">
    <property type="entry name" value="RIBONUCLEASE HII"/>
    <property type="match status" value="1"/>
</dbReference>
<dbReference type="RefSeq" id="WP_302244372.1">
    <property type="nucleotide sequence ID" value="NZ_JAULJQ010000005.1"/>
</dbReference>
<dbReference type="EMBL" id="JAULJQ010000005">
    <property type="protein sequence ID" value="MDO2409533.1"/>
    <property type="molecule type" value="Genomic_DNA"/>
</dbReference>
<comment type="function">
    <text evidence="3 13">Endonuclease that specifically degrades the RNA of RNA-DNA hybrids.</text>
</comment>
<dbReference type="SUPFAM" id="SSF53098">
    <property type="entry name" value="Ribonuclease H-like"/>
    <property type="match status" value="1"/>
</dbReference>
<evidence type="ECO:0000256" key="7">
    <source>
        <dbReference type="ARBA" id="ARBA00022722"/>
    </source>
</evidence>
<keyword evidence="6" id="KW-0963">Cytoplasm</keyword>
<dbReference type="EC" id="3.1.26.4" evidence="13"/>
<evidence type="ECO:0000256" key="2">
    <source>
        <dbReference type="ARBA" id="ARBA00001946"/>
    </source>
</evidence>
<feature type="binding site" evidence="12">
    <location>
        <position position="19"/>
    </location>
    <ligand>
        <name>a divalent metal cation</name>
        <dbReference type="ChEBI" id="CHEBI:60240"/>
    </ligand>
</feature>
<keyword evidence="16" id="KW-1185">Reference proteome</keyword>
<evidence type="ECO:0000256" key="6">
    <source>
        <dbReference type="ARBA" id="ARBA00022490"/>
    </source>
</evidence>